<feature type="non-terminal residue" evidence="2">
    <location>
        <position position="298"/>
    </location>
</feature>
<dbReference type="Proteomes" id="UP001189429">
    <property type="component" value="Unassembled WGS sequence"/>
</dbReference>
<name>A0ABN9X6U4_9DINO</name>
<gene>
    <name evidence="2" type="ORF">PCOR1329_LOCUS73930</name>
</gene>
<evidence type="ECO:0000256" key="1">
    <source>
        <dbReference type="SAM" id="MobiDB-lite"/>
    </source>
</evidence>
<reference evidence="2" key="1">
    <citation type="submission" date="2023-10" db="EMBL/GenBank/DDBJ databases">
        <authorList>
            <person name="Chen Y."/>
            <person name="Shah S."/>
            <person name="Dougan E. K."/>
            <person name="Thang M."/>
            <person name="Chan C."/>
        </authorList>
    </citation>
    <scope>NUCLEOTIDE SEQUENCE [LARGE SCALE GENOMIC DNA]</scope>
</reference>
<feature type="compositionally biased region" description="Basic and acidic residues" evidence="1">
    <location>
        <begin position="161"/>
        <end position="177"/>
    </location>
</feature>
<feature type="region of interest" description="Disordered" evidence="1">
    <location>
        <begin position="263"/>
        <end position="282"/>
    </location>
</feature>
<proteinExistence type="predicted"/>
<accession>A0ABN9X6U4</accession>
<feature type="region of interest" description="Disordered" evidence="1">
    <location>
        <begin position="161"/>
        <end position="184"/>
    </location>
</feature>
<protein>
    <submittedName>
        <fullName evidence="2">Uncharacterized protein</fullName>
    </submittedName>
</protein>
<comment type="caution">
    <text evidence="2">The sequence shown here is derived from an EMBL/GenBank/DDBJ whole genome shotgun (WGS) entry which is preliminary data.</text>
</comment>
<organism evidence="2 3">
    <name type="scientific">Prorocentrum cordatum</name>
    <dbReference type="NCBI Taxonomy" id="2364126"/>
    <lineage>
        <taxon>Eukaryota</taxon>
        <taxon>Sar</taxon>
        <taxon>Alveolata</taxon>
        <taxon>Dinophyceae</taxon>
        <taxon>Prorocentrales</taxon>
        <taxon>Prorocentraceae</taxon>
        <taxon>Prorocentrum</taxon>
    </lineage>
</organism>
<evidence type="ECO:0000313" key="2">
    <source>
        <dbReference type="EMBL" id="CAK0895067.1"/>
    </source>
</evidence>
<sequence>MDQHQSWMVMIEPPRKAFCRIWDIGRENVDAETAFRTRLEGLMKVDGVIYTLIDQCRFGPQVYRPKLAERLALSVARSARSARQDTGVLLAEIAGVPAPIAIPARARPPETDGDVQHQLPPRLSAGPIEIDTFFVTTQDQQVPFLNAVCHGTNFKVVSKYEGPEAERDRSRSPDRRGNLILLADPDPDVPDALALLHEEKQEDEQDVFETFSESMNEHVSSAVGMVTGDLKNACCQSDESERESGRVPLSKSTCFRILLDFQTGGPGRARNSASPSTDPRLIPLRTFARARGAAPRRE</sequence>
<dbReference type="EMBL" id="CAUYUJ010019985">
    <property type="protein sequence ID" value="CAK0895067.1"/>
    <property type="molecule type" value="Genomic_DNA"/>
</dbReference>
<evidence type="ECO:0000313" key="3">
    <source>
        <dbReference type="Proteomes" id="UP001189429"/>
    </source>
</evidence>
<keyword evidence="3" id="KW-1185">Reference proteome</keyword>